<dbReference type="Gene3D" id="3.20.20.30">
    <property type="entry name" value="Luciferase-like domain"/>
    <property type="match status" value="1"/>
</dbReference>
<dbReference type="Pfam" id="PF00296">
    <property type="entry name" value="Bac_luciferase"/>
    <property type="match status" value="1"/>
</dbReference>
<organism evidence="2 3">
    <name type="scientific">Candidimonas nitroreducens</name>
    <dbReference type="NCBI Taxonomy" id="683354"/>
    <lineage>
        <taxon>Bacteria</taxon>
        <taxon>Pseudomonadati</taxon>
        <taxon>Pseudomonadota</taxon>
        <taxon>Betaproteobacteria</taxon>
        <taxon>Burkholderiales</taxon>
        <taxon>Alcaligenaceae</taxon>
        <taxon>Candidimonas</taxon>
    </lineage>
</organism>
<keyword evidence="3" id="KW-1185">Reference proteome</keyword>
<reference evidence="3" key="1">
    <citation type="submission" date="2017-06" db="EMBL/GenBank/DDBJ databases">
        <title>Herbaspirillum phytohormonus sp. nov., isolated from the root nodule of Robinia pseudoacacia in lead-zinc mine.</title>
        <authorList>
            <person name="Fan M."/>
            <person name="Lin Y."/>
        </authorList>
    </citation>
    <scope>NUCLEOTIDE SEQUENCE [LARGE SCALE GENOMIC DNA]</scope>
    <source>
        <strain evidence="3">SC-089</strain>
    </source>
</reference>
<dbReference type="InterPro" id="IPR050766">
    <property type="entry name" value="Bact_Lucif_Oxidored"/>
</dbReference>
<accession>A0A225MRB0</accession>
<proteinExistence type="predicted"/>
<dbReference type="InterPro" id="IPR036661">
    <property type="entry name" value="Luciferase-like_sf"/>
</dbReference>
<dbReference type="GO" id="GO:0005829">
    <property type="term" value="C:cytosol"/>
    <property type="evidence" value="ECO:0007669"/>
    <property type="project" value="TreeGrafter"/>
</dbReference>
<evidence type="ECO:0000313" key="3">
    <source>
        <dbReference type="Proteomes" id="UP000214603"/>
    </source>
</evidence>
<name>A0A225MRB0_9BURK</name>
<evidence type="ECO:0000313" key="2">
    <source>
        <dbReference type="EMBL" id="OWT63824.1"/>
    </source>
</evidence>
<feature type="domain" description="Luciferase-like" evidence="1">
    <location>
        <begin position="34"/>
        <end position="317"/>
    </location>
</feature>
<dbReference type="InterPro" id="IPR011251">
    <property type="entry name" value="Luciferase-like_dom"/>
</dbReference>
<dbReference type="GO" id="GO:0016705">
    <property type="term" value="F:oxidoreductase activity, acting on paired donors, with incorporation or reduction of molecular oxygen"/>
    <property type="evidence" value="ECO:0007669"/>
    <property type="project" value="InterPro"/>
</dbReference>
<dbReference type="OrthoDB" id="7055978at2"/>
<protein>
    <submittedName>
        <fullName evidence="2">LLM class flavin-dependent oxidoreductase</fullName>
    </submittedName>
</protein>
<comment type="caution">
    <text evidence="2">The sequence shown here is derived from an EMBL/GenBank/DDBJ whole genome shotgun (WGS) entry which is preliminary data.</text>
</comment>
<dbReference type="EMBL" id="NJIH01000003">
    <property type="protein sequence ID" value="OWT63824.1"/>
    <property type="molecule type" value="Genomic_DNA"/>
</dbReference>
<dbReference type="Proteomes" id="UP000214603">
    <property type="component" value="Unassembled WGS sequence"/>
</dbReference>
<evidence type="ECO:0000259" key="1">
    <source>
        <dbReference type="Pfam" id="PF00296"/>
    </source>
</evidence>
<sequence length="361" mass="39708">MTHPAPFRLGSKTNLFRYSIFCVQDHYPSLPRTLPQFYAELSDQAMLAEELGYDTFFLAEHHFDPYGTVPNPAVALAYLAAKTRQLRLGSAISVLSYHPAFEVAENYSMVDILSGGRVTLGVGSGYLAHELAGYGIDLATKRERYDENMAVLQKALTGARFSYRGSHQTIDEMQLNVAPVQALGLPIYVAVSAPPVAYYVGRQAQNMMFVPYSQLQSIADIGAVFREYRRGTDEAPIADSDGRFVGDVAVAFHAHVAATDEEARARAKDPFELYLRTRQRAKHQSFEAIASEDGLSLVGSAQTVAAKLGRLYAEGVRHLMLVHNFGAMPADAAADSMRRFALEAMPLFLKEISNNTEAVTI</sequence>
<gene>
    <name evidence="2" type="ORF">CEY11_05825</name>
</gene>
<dbReference type="PANTHER" id="PTHR30137">
    <property type="entry name" value="LUCIFERASE-LIKE MONOOXYGENASE"/>
    <property type="match status" value="1"/>
</dbReference>
<dbReference type="AlphaFoldDB" id="A0A225MRB0"/>
<dbReference type="SUPFAM" id="SSF51679">
    <property type="entry name" value="Bacterial luciferase-like"/>
    <property type="match status" value="1"/>
</dbReference>
<dbReference type="PANTHER" id="PTHR30137:SF6">
    <property type="entry name" value="LUCIFERASE-LIKE MONOOXYGENASE"/>
    <property type="match status" value="1"/>
</dbReference>